<dbReference type="InterPro" id="IPR050570">
    <property type="entry name" value="Cell_wall_metabolism_enzyme"/>
</dbReference>
<proteinExistence type="predicted"/>
<evidence type="ECO:0000259" key="2">
    <source>
        <dbReference type="Pfam" id="PF01551"/>
    </source>
</evidence>
<gene>
    <name evidence="3" type="ORF">SPTER_35260</name>
</gene>
<dbReference type="Proteomes" id="UP000320776">
    <property type="component" value="Chromosome"/>
</dbReference>
<feature type="compositionally biased region" description="Low complexity" evidence="1">
    <location>
        <begin position="79"/>
        <end position="93"/>
    </location>
</feature>
<dbReference type="CDD" id="cd12797">
    <property type="entry name" value="M23_peptidase"/>
    <property type="match status" value="1"/>
</dbReference>
<evidence type="ECO:0000313" key="4">
    <source>
        <dbReference type="Proteomes" id="UP000320776"/>
    </source>
</evidence>
<dbReference type="GO" id="GO:0004222">
    <property type="term" value="F:metalloendopeptidase activity"/>
    <property type="evidence" value="ECO:0007669"/>
    <property type="project" value="TreeGrafter"/>
</dbReference>
<dbReference type="AlphaFoldDB" id="A0A517DXL9"/>
<organism evidence="3 4">
    <name type="scientific">Sporomusa termitida</name>
    <dbReference type="NCBI Taxonomy" id="2377"/>
    <lineage>
        <taxon>Bacteria</taxon>
        <taxon>Bacillati</taxon>
        <taxon>Bacillota</taxon>
        <taxon>Negativicutes</taxon>
        <taxon>Selenomonadales</taxon>
        <taxon>Sporomusaceae</taxon>
        <taxon>Sporomusa</taxon>
    </lineage>
</organism>
<sequence>MPGKIFTKLVRSGHIGQVLTAGGLLAVAALLIFAVASTLETVPTPPVTKTAPVSEPAQSLPLAQPQPAVSISQLPAGPQAPADELPAAAAGQQDMAAGNEAIRNLWQGAIIRDFGWQLHPLYQDWRYNNGLDIGGGEGQLVPALLSGEVVEVFTDKQHGLTVAVRSGKYTVYYGSLASVAVNKNTMIKTGSPIGSMGISTSEPEPHLHLAVQGSGGDRIDPRELFPNIIN</sequence>
<dbReference type="Gene3D" id="2.70.70.10">
    <property type="entry name" value="Glucose Permease (Domain IIA)"/>
    <property type="match status" value="1"/>
</dbReference>
<protein>
    <submittedName>
        <fullName evidence="3">Peptidase family M23</fullName>
    </submittedName>
</protein>
<feature type="compositionally biased region" description="Low complexity" evidence="1">
    <location>
        <begin position="47"/>
        <end position="68"/>
    </location>
</feature>
<accession>A0A517DXL9</accession>
<dbReference type="OrthoDB" id="9801106at2"/>
<dbReference type="SUPFAM" id="SSF51261">
    <property type="entry name" value="Duplicated hybrid motif"/>
    <property type="match status" value="1"/>
</dbReference>
<dbReference type="KEGG" id="sted:SPTER_35260"/>
<dbReference type="PANTHER" id="PTHR21666">
    <property type="entry name" value="PEPTIDASE-RELATED"/>
    <property type="match status" value="1"/>
</dbReference>
<dbReference type="EMBL" id="CP036259">
    <property type="protein sequence ID" value="QDR82105.1"/>
    <property type="molecule type" value="Genomic_DNA"/>
</dbReference>
<reference evidence="3 4" key="1">
    <citation type="submission" date="2019-02" db="EMBL/GenBank/DDBJ databases">
        <title>Closed genome of Sporomusa termitida DSM 4440.</title>
        <authorList>
            <person name="Poehlein A."/>
            <person name="Daniel R."/>
        </authorList>
    </citation>
    <scope>NUCLEOTIDE SEQUENCE [LARGE SCALE GENOMIC DNA]</scope>
    <source>
        <strain evidence="3 4">DSM 4440</strain>
    </source>
</reference>
<dbReference type="Pfam" id="PF01551">
    <property type="entry name" value="Peptidase_M23"/>
    <property type="match status" value="1"/>
</dbReference>
<feature type="domain" description="M23ase beta-sheet core" evidence="2">
    <location>
        <begin position="127"/>
        <end position="221"/>
    </location>
</feature>
<evidence type="ECO:0000256" key="1">
    <source>
        <dbReference type="SAM" id="MobiDB-lite"/>
    </source>
</evidence>
<name>A0A517DXL9_9FIRM</name>
<dbReference type="InterPro" id="IPR011055">
    <property type="entry name" value="Dup_hybrid_motif"/>
</dbReference>
<keyword evidence="4" id="KW-1185">Reference proteome</keyword>
<dbReference type="InterPro" id="IPR016047">
    <property type="entry name" value="M23ase_b-sheet_dom"/>
</dbReference>
<evidence type="ECO:0000313" key="3">
    <source>
        <dbReference type="EMBL" id="QDR82105.1"/>
    </source>
</evidence>
<dbReference type="RefSeq" id="WP_144351526.1">
    <property type="nucleotide sequence ID" value="NZ_CP036259.1"/>
</dbReference>
<dbReference type="PANTHER" id="PTHR21666:SF270">
    <property type="entry name" value="MUREIN HYDROLASE ACTIVATOR ENVC"/>
    <property type="match status" value="1"/>
</dbReference>
<feature type="region of interest" description="Disordered" evidence="1">
    <location>
        <begin position="44"/>
        <end position="93"/>
    </location>
</feature>